<name>Q1SKV1_MEDTR</name>
<reference evidence="1" key="1">
    <citation type="submission" date="2006-03" db="EMBL/GenBank/DDBJ databases">
        <authorList>
            <person name="Shaull S."/>
            <person name="Lin S."/>
            <person name="Dixon R."/>
            <person name="May G."/>
            <person name="Sumner L."/>
            <person name="Gonzales B."/>
            <person name="Cook D."/>
            <person name="Kim D."/>
            <person name="Roe B.A."/>
        </authorList>
    </citation>
    <scope>NUCLEOTIDE SEQUENCE</scope>
</reference>
<evidence type="ECO:0000313" key="2">
    <source>
        <dbReference type="EMBL" id="ABE91964.1"/>
    </source>
</evidence>
<dbReference type="EMBL" id="AC140551">
    <property type="protein sequence ID" value="ABE91848.1"/>
    <property type="molecule type" value="Genomic_DNA"/>
</dbReference>
<protein>
    <submittedName>
        <fullName evidence="1">Uncharacterized protein</fullName>
    </submittedName>
</protein>
<dbReference type="EMBL" id="AC140549">
    <property type="protein sequence ID" value="ABE91964.1"/>
    <property type="molecule type" value="Genomic_DNA"/>
</dbReference>
<evidence type="ECO:0000313" key="1">
    <source>
        <dbReference type="EMBL" id="ABE91848.1"/>
    </source>
</evidence>
<dbReference type="AlphaFoldDB" id="Q1SKV1"/>
<reference evidence="1" key="2">
    <citation type="submission" date="2007-04" db="EMBL/GenBank/DDBJ databases">
        <authorList>
            <consortium name="The International Medicago Genome Annotation Group"/>
        </authorList>
    </citation>
    <scope>NUCLEOTIDE SEQUENCE</scope>
</reference>
<gene>
    <name evidence="2" type="ORF">MtrDRAFT_AC140549g42v2</name>
    <name evidence="1" type="ORF">MtrDRAFT_AC140551g42v2</name>
</gene>
<organism evidence="1">
    <name type="scientific">Medicago truncatula</name>
    <name type="common">Barrel medic</name>
    <name type="synonym">Medicago tribuloides</name>
    <dbReference type="NCBI Taxonomy" id="3880"/>
    <lineage>
        <taxon>Eukaryota</taxon>
        <taxon>Viridiplantae</taxon>
        <taxon>Streptophyta</taxon>
        <taxon>Embryophyta</taxon>
        <taxon>Tracheophyta</taxon>
        <taxon>Spermatophyta</taxon>
        <taxon>Magnoliopsida</taxon>
        <taxon>eudicotyledons</taxon>
        <taxon>Gunneridae</taxon>
        <taxon>Pentapetalae</taxon>
        <taxon>rosids</taxon>
        <taxon>fabids</taxon>
        <taxon>Fabales</taxon>
        <taxon>Fabaceae</taxon>
        <taxon>Papilionoideae</taxon>
        <taxon>50 kb inversion clade</taxon>
        <taxon>NPAAA clade</taxon>
        <taxon>Hologalegina</taxon>
        <taxon>IRL clade</taxon>
        <taxon>Trifolieae</taxon>
        <taxon>Medicago</taxon>
    </lineage>
</organism>
<sequence>MMSNCKPFLADIMNYINIIYNLCENGMLSDAETLCQELFSHVFGPRMSPPTGFQ</sequence>
<accession>Q1SKV1</accession>
<proteinExistence type="predicted"/>